<dbReference type="Pfam" id="PF00753">
    <property type="entry name" value="Lactamase_B"/>
    <property type="match status" value="1"/>
</dbReference>
<dbReference type="Pfam" id="PF17778">
    <property type="entry name" value="WHD_BLACT"/>
    <property type="match status" value="1"/>
</dbReference>
<feature type="domain" description="Metallo-beta-lactamase" evidence="7">
    <location>
        <begin position="33"/>
        <end position="188"/>
    </location>
</feature>
<dbReference type="FunFam" id="3.60.15.10:FF:000041">
    <property type="entry name" value="Metallo-beta-lactamase domain protein"/>
    <property type="match status" value="1"/>
</dbReference>
<dbReference type="Gene3D" id="3.60.15.10">
    <property type="entry name" value="Ribonuclease Z/Hydroxyacylglutathione hydrolase-like"/>
    <property type="match status" value="1"/>
</dbReference>
<keyword evidence="9" id="KW-1185">Reference proteome</keyword>
<dbReference type="SUPFAM" id="SSF56281">
    <property type="entry name" value="Metallo-hydrolase/oxidoreductase"/>
    <property type="match status" value="1"/>
</dbReference>
<comment type="similarity">
    <text evidence="2">Belongs to the metallo-beta-lactamase superfamily. Glyoxalase II family.</text>
</comment>
<dbReference type="InterPro" id="IPR001279">
    <property type="entry name" value="Metallo-B-lactamas"/>
</dbReference>
<dbReference type="FunFam" id="1.10.10.10:FF:000328">
    <property type="entry name" value="Lactamase beta 2"/>
    <property type="match status" value="1"/>
</dbReference>
<keyword evidence="5" id="KW-0862">Zinc</keyword>
<comment type="caution">
    <text evidence="8">The sequence shown here is derived from an EMBL/GenBank/DDBJ whole genome shotgun (WGS) entry which is preliminary data.</text>
</comment>
<dbReference type="EMBL" id="MU003839">
    <property type="protein sequence ID" value="KAF2717665.1"/>
    <property type="molecule type" value="Genomic_DNA"/>
</dbReference>
<dbReference type="PANTHER" id="PTHR23131">
    <property type="entry name" value="ENDORIBONUCLEASE LACTB2"/>
    <property type="match status" value="1"/>
</dbReference>
<dbReference type="InterPro" id="IPR047921">
    <property type="entry name" value="LACTB2-like_MBL-fold"/>
</dbReference>
<evidence type="ECO:0000256" key="1">
    <source>
        <dbReference type="ARBA" id="ARBA00001947"/>
    </source>
</evidence>
<dbReference type="OrthoDB" id="17458at2759"/>
<evidence type="ECO:0000313" key="9">
    <source>
        <dbReference type="Proteomes" id="UP000799441"/>
    </source>
</evidence>
<keyword evidence="4" id="KW-0378">Hydrolase</keyword>
<proteinExistence type="inferred from homology"/>
<comment type="cofactor">
    <cofactor evidence="1">
        <name>Zn(2+)</name>
        <dbReference type="ChEBI" id="CHEBI:29105"/>
    </cofactor>
</comment>
<organism evidence="8 9">
    <name type="scientific">Polychaeton citri CBS 116435</name>
    <dbReference type="NCBI Taxonomy" id="1314669"/>
    <lineage>
        <taxon>Eukaryota</taxon>
        <taxon>Fungi</taxon>
        <taxon>Dikarya</taxon>
        <taxon>Ascomycota</taxon>
        <taxon>Pezizomycotina</taxon>
        <taxon>Dothideomycetes</taxon>
        <taxon>Dothideomycetidae</taxon>
        <taxon>Capnodiales</taxon>
        <taxon>Capnodiaceae</taxon>
        <taxon>Polychaeton</taxon>
    </lineage>
</organism>
<dbReference type="InterPro" id="IPR041516">
    <property type="entry name" value="LACTB2_WH"/>
</dbReference>
<evidence type="ECO:0000256" key="3">
    <source>
        <dbReference type="ARBA" id="ARBA00022723"/>
    </source>
</evidence>
<dbReference type="InterPro" id="IPR050662">
    <property type="entry name" value="Sec-metab_biosynth-thioest"/>
</dbReference>
<dbReference type="GO" id="GO:0046872">
    <property type="term" value="F:metal ion binding"/>
    <property type="evidence" value="ECO:0007669"/>
    <property type="project" value="UniProtKB-KW"/>
</dbReference>
<evidence type="ECO:0000256" key="2">
    <source>
        <dbReference type="ARBA" id="ARBA00006759"/>
    </source>
</evidence>
<dbReference type="Gene3D" id="1.10.10.10">
    <property type="entry name" value="Winged helix-like DNA-binding domain superfamily/Winged helix DNA-binding domain"/>
    <property type="match status" value="1"/>
</dbReference>
<accession>A0A9P4Q1A5</accession>
<evidence type="ECO:0000313" key="8">
    <source>
        <dbReference type="EMBL" id="KAF2717665.1"/>
    </source>
</evidence>
<evidence type="ECO:0000256" key="4">
    <source>
        <dbReference type="ARBA" id="ARBA00022801"/>
    </source>
</evidence>
<dbReference type="GO" id="GO:0016787">
    <property type="term" value="F:hydrolase activity"/>
    <property type="evidence" value="ECO:0007669"/>
    <property type="project" value="UniProtKB-KW"/>
</dbReference>
<name>A0A9P4Q1A5_9PEZI</name>
<evidence type="ECO:0000259" key="7">
    <source>
        <dbReference type="SMART" id="SM00849"/>
    </source>
</evidence>
<gene>
    <name evidence="8" type="ORF">K431DRAFT_232605</name>
</gene>
<comment type="catalytic activity">
    <reaction evidence="6">
        <text>(3R)-atrochrysone 2-carbonyl-[ACP] + H2O = (3R)-atrochrysone 2-carboxylate + holo-[ACP] + H(+)</text>
        <dbReference type="Rhea" id="RHEA:64236"/>
        <dbReference type="Rhea" id="RHEA-COMP:9685"/>
        <dbReference type="Rhea" id="RHEA-COMP:20479"/>
        <dbReference type="ChEBI" id="CHEBI:15377"/>
        <dbReference type="ChEBI" id="CHEBI:15378"/>
        <dbReference type="ChEBI" id="CHEBI:64479"/>
        <dbReference type="ChEBI" id="CHEBI:234107"/>
        <dbReference type="ChEBI" id="CHEBI:234110"/>
    </reaction>
    <physiologicalReaction direction="left-to-right" evidence="6">
        <dbReference type="Rhea" id="RHEA:64237"/>
    </physiologicalReaction>
</comment>
<dbReference type="AlphaFoldDB" id="A0A9P4Q1A5"/>
<reference evidence="8" key="1">
    <citation type="journal article" date="2020" name="Stud. Mycol.">
        <title>101 Dothideomycetes genomes: a test case for predicting lifestyles and emergence of pathogens.</title>
        <authorList>
            <person name="Haridas S."/>
            <person name="Albert R."/>
            <person name="Binder M."/>
            <person name="Bloem J."/>
            <person name="Labutti K."/>
            <person name="Salamov A."/>
            <person name="Andreopoulos B."/>
            <person name="Baker S."/>
            <person name="Barry K."/>
            <person name="Bills G."/>
            <person name="Bluhm B."/>
            <person name="Cannon C."/>
            <person name="Castanera R."/>
            <person name="Culley D."/>
            <person name="Daum C."/>
            <person name="Ezra D."/>
            <person name="Gonzalez J."/>
            <person name="Henrissat B."/>
            <person name="Kuo A."/>
            <person name="Liang C."/>
            <person name="Lipzen A."/>
            <person name="Lutzoni F."/>
            <person name="Magnuson J."/>
            <person name="Mondo S."/>
            <person name="Nolan M."/>
            <person name="Ohm R."/>
            <person name="Pangilinan J."/>
            <person name="Park H.-J."/>
            <person name="Ramirez L."/>
            <person name="Alfaro M."/>
            <person name="Sun H."/>
            <person name="Tritt A."/>
            <person name="Yoshinaga Y."/>
            <person name="Zwiers L.-H."/>
            <person name="Turgeon B."/>
            <person name="Goodwin S."/>
            <person name="Spatafora J."/>
            <person name="Crous P."/>
            <person name="Grigoriev I."/>
        </authorList>
    </citation>
    <scope>NUCLEOTIDE SEQUENCE</scope>
    <source>
        <strain evidence="8">CBS 116435</strain>
    </source>
</reference>
<dbReference type="SMART" id="SM00849">
    <property type="entry name" value="Lactamase_B"/>
    <property type="match status" value="1"/>
</dbReference>
<protein>
    <submittedName>
        <fullName evidence="8">Metallo-hydrolase/oxidoreductase</fullName>
    </submittedName>
</protein>
<dbReference type="Proteomes" id="UP000799441">
    <property type="component" value="Unassembled WGS sequence"/>
</dbReference>
<evidence type="ECO:0000256" key="5">
    <source>
        <dbReference type="ARBA" id="ARBA00022833"/>
    </source>
</evidence>
<dbReference type="InterPro" id="IPR036866">
    <property type="entry name" value="RibonucZ/Hydroxyglut_hydro"/>
</dbReference>
<keyword evidence="3" id="KW-0479">Metal-binding</keyword>
<dbReference type="CDD" id="cd07722">
    <property type="entry name" value="LACTB2-like_MBL-fold"/>
    <property type="match status" value="1"/>
</dbReference>
<dbReference type="GO" id="GO:0044550">
    <property type="term" value="P:secondary metabolite biosynthetic process"/>
    <property type="evidence" value="ECO:0007669"/>
    <property type="project" value="TreeGrafter"/>
</dbReference>
<evidence type="ECO:0000256" key="6">
    <source>
        <dbReference type="ARBA" id="ARBA00050605"/>
    </source>
</evidence>
<sequence length="276" mass="30571">MAVNLPHLPDVTKVSPRVIRVLGGNPSKFALQGTNTYIVGQGPERILIDTGEGKPIWSESLQRVLEQESIKISQVILTHWHPDHVRGVPDLLKLCPNAKVHKNQLYKSNDLDIADGQIFHTDGATLKAFHCPGHTVDHMALILLEEDAMFTGDNVLGHGTAVFEDLAAYIDSLGRMQYQFGGCAYPAHGEVIEDGKTKIREYIAHRKEREEQVLNVLKSGTSKSMDMVKIIYKEYPESLHVPAEGGVLQILKKLELEGKIQGHASGTWDLTDKATL</sequence>
<dbReference type="PANTHER" id="PTHR23131:SF0">
    <property type="entry name" value="ENDORIBONUCLEASE LACTB2"/>
    <property type="match status" value="1"/>
</dbReference>
<dbReference type="InterPro" id="IPR036388">
    <property type="entry name" value="WH-like_DNA-bd_sf"/>
</dbReference>